<evidence type="ECO:0008006" key="3">
    <source>
        <dbReference type="Google" id="ProtNLM"/>
    </source>
</evidence>
<dbReference type="AlphaFoldDB" id="A0A7J0G1P6"/>
<dbReference type="GO" id="GO:0047746">
    <property type="term" value="F:chlorophyllase activity"/>
    <property type="evidence" value="ECO:0007669"/>
    <property type="project" value="TreeGrafter"/>
</dbReference>
<evidence type="ECO:0000313" key="1">
    <source>
        <dbReference type="EMBL" id="GFZ04705.1"/>
    </source>
</evidence>
<protein>
    <recommendedName>
        <fullName evidence="3">Chlorophyllase</fullName>
    </recommendedName>
</protein>
<dbReference type="PANTHER" id="PTHR33428">
    <property type="entry name" value="CHLOROPHYLLASE-2, CHLOROPLASTIC"/>
    <property type="match status" value="1"/>
</dbReference>
<dbReference type="GO" id="GO:0015996">
    <property type="term" value="P:chlorophyll catabolic process"/>
    <property type="evidence" value="ECO:0007669"/>
    <property type="project" value="TreeGrafter"/>
</dbReference>
<organism evidence="1 2">
    <name type="scientific">Actinidia rufa</name>
    <dbReference type="NCBI Taxonomy" id="165716"/>
    <lineage>
        <taxon>Eukaryota</taxon>
        <taxon>Viridiplantae</taxon>
        <taxon>Streptophyta</taxon>
        <taxon>Embryophyta</taxon>
        <taxon>Tracheophyta</taxon>
        <taxon>Spermatophyta</taxon>
        <taxon>Magnoliopsida</taxon>
        <taxon>eudicotyledons</taxon>
        <taxon>Gunneridae</taxon>
        <taxon>Pentapetalae</taxon>
        <taxon>asterids</taxon>
        <taxon>Ericales</taxon>
        <taxon>Actinidiaceae</taxon>
        <taxon>Actinidia</taxon>
    </lineage>
</organism>
<sequence length="177" mass="18675">MMFTCGAAELGAAGDVTCWLSSGGLNTVLPQSVEPDLLNLALAGHGRGGKAAFALALGLANASLKFSLLLGLDPVEGTDPKVLTHIPRSFDLTIPVVVIGTGLGDNNKFRVLPACAPDGRNHEAFFTECKPPCWYFYARNYGHMDMIDYGKETLTGCLCVSGTGPRGPFRKCLAGIL</sequence>
<dbReference type="PANTHER" id="PTHR33428:SF10">
    <property type="entry name" value="CHLOROPHYLLASE-1"/>
    <property type="match status" value="1"/>
</dbReference>
<name>A0A7J0G1P6_9ERIC</name>
<comment type="caution">
    <text evidence="1">The sequence shown here is derived from an EMBL/GenBank/DDBJ whole genome shotgun (WGS) entry which is preliminary data.</text>
</comment>
<evidence type="ECO:0000313" key="2">
    <source>
        <dbReference type="Proteomes" id="UP000585474"/>
    </source>
</evidence>
<accession>A0A7J0G1P6</accession>
<dbReference type="OrthoDB" id="2093222at2759"/>
<gene>
    <name evidence="1" type="ORF">Acr_17g0002770</name>
</gene>
<dbReference type="InterPro" id="IPR017395">
    <property type="entry name" value="Chlorophyllase-like"/>
</dbReference>
<keyword evidence="2" id="KW-1185">Reference proteome</keyword>
<dbReference type="Pfam" id="PF07224">
    <property type="entry name" value="Chlorophyllase"/>
    <property type="match status" value="1"/>
</dbReference>
<reference evidence="1 2" key="1">
    <citation type="submission" date="2019-07" db="EMBL/GenBank/DDBJ databases">
        <title>De Novo Assembly of kiwifruit Actinidia rufa.</title>
        <authorList>
            <person name="Sugita-Konishi S."/>
            <person name="Sato K."/>
            <person name="Mori E."/>
            <person name="Abe Y."/>
            <person name="Kisaki G."/>
            <person name="Hamano K."/>
            <person name="Suezawa K."/>
            <person name="Otani M."/>
            <person name="Fukuda T."/>
            <person name="Manabe T."/>
            <person name="Gomi K."/>
            <person name="Tabuchi M."/>
            <person name="Akimitsu K."/>
            <person name="Kataoka I."/>
        </authorList>
    </citation>
    <scope>NUCLEOTIDE SEQUENCE [LARGE SCALE GENOMIC DNA]</scope>
    <source>
        <strain evidence="2">cv. Fuchu</strain>
    </source>
</reference>
<dbReference type="Proteomes" id="UP000585474">
    <property type="component" value="Unassembled WGS sequence"/>
</dbReference>
<proteinExistence type="predicted"/>
<dbReference type="EMBL" id="BJWL01000017">
    <property type="protein sequence ID" value="GFZ04705.1"/>
    <property type="molecule type" value="Genomic_DNA"/>
</dbReference>
<dbReference type="InterPro" id="IPR029058">
    <property type="entry name" value="AB_hydrolase_fold"/>
</dbReference>
<dbReference type="Gene3D" id="3.40.50.1820">
    <property type="entry name" value="alpha/beta hydrolase"/>
    <property type="match status" value="1"/>
</dbReference>